<organism evidence="1 2">
    <name type="scientific">Trichonephila inaurata madagascariensis</name>
    <dbReference type="NCBI Taxonomy" id="2747483"/>
    <lineage>
        <taxon>Eukaryota</taxon>
        <taxon>Metazoa</taxon>
        <taxon>Ecdysozoa</taxon>
        <taxon>Arthropoda</taxon>
        <taxon>Chelicerata</taxon>
        <taxon>Arachnida</taxon>
        <taxon>Araneae</taxon>
        <taxon>Araneomorphae</taxon>
        <taxon>Entelegynae</taxon>
        <taxon>Araneoidea</taxon>
        <taxon>Nephilidae</taxon>
        <taxon>Trichonephila</taxon>
        <taxon>Trichonephila inaurata</taxon>
    </lineage>
</organism>
<proteinExistence type="predicted"/>
<dbReference type="Proteomes" id="UP000886998">
    <property type="component" value="Unassembled WGS sequence"/>
</dbReference>
<evidence type="ECO:0000313" key="1">
    <source>
        <dbReference type="EMBL" id="GFY53394.1"/>
    </source>
</evidence>
<accession>A0A8X6XHQ7</accession>
<feature type="non-terminal residue" evidence="1">
    <location>
        <position position="1"/>
    </location>
</feature>
<protein>
    <submittedName>
        <fullName evidence="1">Uncharacterized protein</fullName>
    </submittedName>
</protein>
<gene>
    <name evidence="1" type="ORF">TNIN_380761</name>
</gene>
<comment type="caution">
    <text evidence="1">The sequence shown here is derived from an EMBL/GenBank/DDBJ whole genome shotgun (WGS) entry which is preliminary data.</text>
</comment>
<evidence type="ECO:0000313" key="2">
    <source>
        <dbReference type="Proteomes" id="UP000886998"/>
    </source>
</evidence>
<dbReference type="AlphaFoldDB" id="A0A8X6XHQ7"/>
<sequence length="96" mass="11219">PTQSHKFPPQGMTARTATIQNHRMTTKCRFMYARRDVISRIKIVLRRDGRLDSARKYHASSRSLLVEVQVDRRDYSCHVRSPIVKSSPLWLVVQLL</sequence>
<dbReference type="EMBL" id="BMAV01009240">
    <property type="protein sequence ID" value="GFY53394.1"/>
    <property type="molecule type" value="Genomic_DNA"/>
</dbReference>
<keyword evidence="2" id="KW-1185">Reference proteome</keyword>
<reference evidence="1" key="1">
    <citation type="submission" date="2020-08" db="EMBL/GenBank/DDBJ databases">
        <title>Multicomponent nature underlies the extraordinary mechanical properties of spider dragline silk.</title>
        <authorList>
            <person name="Kono N."/>
            <person name="Nakamura H."/>
            <person name="Mori M."/>
            <person name="Yoshida Y."/>
            <person name="Ohtoshi R."/>
            <person name="Malay A.D."/>
            <person name="Moran D.A.P."/>
            <person name="Tomita M."/>
            <person name="Numata K."/>
            <person name="Arakawa K."/>
        </authorList>
    </citation>
    <scope>NUCLEOTIDE SEQUENCE</scope>
</reference>
<name>A0A8X6XHQ7_9ARAC</name>